<dbReference type="InterPro" id="IPR003599">
    <property type="entry name" value="Ig_sub"/>
</dbReference>
<comment type="subcellular location">
    <subcellularLocation>
        <location evidence="1">Membrane</location>
        <topology evidence="1">Single-pass membrane protein</topology>
    </subcellularLocation>
</comment>
<dbReference type="GO" id="GO:0005886">
    <property type="term" value="C:plasma membrane"/>
    <property type="evidence" value="ECO:0007669"/>
    <property type="project" value="UniProtKB-ARBA"/>
</dbReference>
<keyword evidence="6 11" id="KW-1133">Transmembrane helix</keyword>
<dbReference type="SMART" id="SM00409">
    <property type="entry name" value="IG"/>
    <property type="match status" value="4"/>
</dbReference>
<feature type="chain" id="PRO_5018238851" evidence="12">
    <location>
        <begin position="23"/>
        <end position="643"/>
    </location>
</feature>
<feature type="domain" description="Fibronectin type-III" evidence="14">
    <location>
        <begin position="388"/>
        <end position="482"/>
    </location>
</feature>
<evidence type="ECO:0000259" key="14">
    <source>
        <dbReference type="PROSITE" id="PS50853"/>
    </source>
</evidence>
<reference evidence="15 16" key="1">
    <citation type="journal article" date="2014" name="Nat. Genet.">
        <title>Whole-genome sequence of a flatfish provides insights into ZW sex chromosome evolution and adaptation to a benthic lifestyle.</title>
        <authorList>
            <person name="Chen S."/>
            <person name="Zhang G."/>
            <person name="Shao C."/>
            <person name="Huang Q."/>
            <person name="Liu G."/>
            <person name="Zhang P."/>
            <person name="Song W."/>
            <person name="An N."/>
            <person name="Chalopin D."/>
            <person name="Volff J.N."/>
            <person name="Hong Y."/>
            <person name="Li Q."/>
            <person name="Sha Z."/>
            <person name="Zhou H."/>
            <person name="Xie M."/>
            <person name="Yu Q."/>
            <person name="Liu Y."/>
            <person name="Xiang H."/>
            <person name="Wang N."/>
            <person name="Wu K."/>
            <person name="Yang C."/>
            <person name="Zhou Q."/>
            <person name="Liao X."/>
            <person name="Yang L."/>
            <person name="Hu Q."/>
            <person name="Zhang J."/>
            <person name="Meng L."/>
            <person name="Jin L."/>
            <person name="Tian Y."/>
            <person name="Lian J."/>
            <person name="Yang J."/>
            <person name="Miao G."/>
            <person name="Liu S."/>
            <person name="Liang Z."/>
            <person name="Yan F."/>
            <person name="Li Y."/>
            <person name="Sun B."/>
            <person name="Zhang H."/>
            <person name="Zhang J."/>
            <person name="Zhu Y."/>
            <person name="Du M."/>
            <person name="Zhao Y."/>
            <person name="Schartl M."/>
            <person name="Tang Q."/>
            <person name="Wang J."/>
        </authorList>
    </citation>
    <scope>NUCLEOTIDE SEQUENCE</scope>
</reference>
<dbReference type="Ensembl" id="ENSCSET00000005834.1">
    <property type="protein sequence ID" value="ENSCSEP00000005771.1"/>
    <property type="gene ID" value="ENSCSEG00000003730.1"/>
</dbReference>
<dbReference type="SMART" id="SM00060">
    <property type="entry name" value="FN3"/>
    <property type="match status" value="2"/>
</dbReference>
<dbReference type="CDD" id="cd00063">
    <property type="entry name" value="FN3"/>
    <property type="match status" value="2"/>
</dbReference>
<keyword evidence="8" id="KW-1015">Disulfide bond</keyword>
<evidence type="ECO:0000256" key="12">
    <source>
        <dbReference type="SAM" id="SignalP"/>
    </source>
</evidence>
<dbReference type="PRINTS" id="PR01838">
    <property type="entry name" value="NCAMFAMILY"/>
</dbReference>
<evidence type="ECO:0000313" key="16">
    <source>
        <dbReference type="Proteomes" id="UP000265120"/>
    </source>
</evidence>
<evidence type="ECO:0000256" key="11">
    <source>
        <dbReference type="SAM" id="Phobius"/>
    </source>
</evidence>
<keyword evidence="5" id="KW-0130">Cell adhesion</keyword>
<dbReference type="Pfam" id="PF13927">
    <property type="entry name" value="Ig_3"/>
    <property type="match status" value="4"/>
</dbReference>
<dbReference type="InterPro" id="IPR013783">
    <property type="entry name" value="Ig-like_fold"/>
</dbReference>
<evidence type="ECO:0000256" key="4">
    <source>
        <dbReference type="ARBA" id="ARBA00022737"/>
    </source>
</evidence>
<dbReference type="GO" id="GO:0043005">
    <property type="term" value="C:neuron projection"/>
    <property type="evidence" value="ECO:0007669"/>
    <property type="project" value="TreeGrafter"/>
</dbReference>
<evidence type="ECO:0000256" key="10">
    <source>
        <dbReference type="ARBA" id="ARBA00023319"/>
    </source>
</evidence>
<dbReference type="Gene3D" id="2.60.40.10">
    <property type="entry name" value="Immunoglobulins"/>
    <property type="match status" value="6"/>
</dbReference>
<evidence type="ECO:0000259" key="13">
    <source>
        <dbReference type="PROSITE" id="PS50835"/>
    </source>
</evidence>
<dbReference type="GeneID" id="103388311"/>
<keyword evidence="4" id="KW-0677">Repeat</keyword>
<evidence type="ECO:0000256" key="6">
    <source>
        <dbReference type="ARBA" id="ARBA00022989"/>
    </source>
</evidence>
<evidence type="ECO:0000313" key="15">
    <source>
        <dbReference type="Ensembl" id="ENSCSEP00000005771.1"/>
    </source>
</evidence>
<dbReference type="CDD" id="cd00096">
    <property type="entry name" value="Ig"/>
    <property type="match status" value="1"/>
</dbReference>
<dbReference type="SUPFAM" id="SSF48726">
    <property type="entry name" value="Immunoglobulin"/>
    <property type="match status" value="4"/>
</dbReference>
<feature type="domain" description="Fibronectin type-III" evidence="14">
    <location>
        <begin position="484"/>
        <end position="582"/>
    </location>
</feature>
<dbReference type="InterPro" id="IPR003961">
    <property type="entry name" value="FN3_dom"/>
</dbReference>
<feature type="domain" description="Ig-like" evidence="13">
    <location>
        <begin position="208"/>
        <end position="292"/>
    </location>
</feature>
<organism evidence="15 16">
    <name type="scientific">Cynoglossus semilaevis</name>
    <name type="common">Tongue sole</name>
    <dbReference type="NCBI Taxonomy" id="244447"/>
    <lineage>
        <taxon>Eukaryota</taxon>
        <taxon>Metazoa</taxon>
        <taxon>Chordata</taxon>
        <taxon>Craniata</taxon>
        <taxon>Vertebrata</taxon>
        <taxon>Euteleostomi</taxon>
        <taxon>Actinopterygii</taxon>
        <taxon>Neopterygii</taxon>
        <taxon>Teleostei</taxon>
        <taxon>Neoteleostei</taxon>
        <taxon>Acanthomorphata</taxon>
        <taxon>Carangaria</taxon>
        <taxon>Pleuronectiformes</taxon>
        <taxon>Pleuronectoidei</taxon>
        <taxon>Cynoglossidae</taxon>
        <taxon>Cynoglossinae</taxon>
        <taxon>Cynoglossus</taxon>
    </lineage>
</organism>
<dbReference type="SUPFAM" id="SSF49265">
    <property type="entry name" value="Fibronectin type III"/>
    <property type="match status" value="1"/>
</dbReference>
<keyword evidence="7 11" id="KW-0472">Membrane</keyword>
<name>A0A3P8UYB9_CYNSE</name>
<reference evidence="15" key="2">
    <citation type="submission" date="2025-08" db="UniProtKB">
        <authorList>
            <consortium name="Ensembl"/>
        </authorList>
    </citation>
    <scope>IDENTIFICATION</scope>
</reference>
<feature type="domain" description="Ig-like" evidence="13">
    <location>
        <begin position="22"/>
        <end position="107"/>
    </location>
</feature>
<proteinExistence type="predicted"/>
<dbReference type="SMART" id="SM00408">
    <property type="entry name" value="IGc2"/>
    <property type="match status" value="4"/>
</dbReference>
<dbReference type="InterPro" id="IPR003598">
    <property type="entry name" value="Ig_sub2"/>
</dbReference>
<evidence type="ECO:0000256" key="7">
    <source>
        <dbReference type="ARBA" id="ARBA00023136"/>
    </source>
</evidence>
<dbReference type="Proteomes" id="UP000265120">
    <property type="component" value="Chromosome 13"/>
</dbReference>
<evidence type="ECO:0000256" key="9">
    <source>
        <dbReference type="ARBA" id="ARBA00023180"/>
    </source>
</evidence>
<dbReference type="InParanoid" id="A0A3P8UYB9"/>
<accession>A0A3P8UYB9</accession>
<dbReference type="InterPro" id="IPR036179">
    <property type="entry name" value="Ig-like_dom_sf"/>
</dbReference>
<evidence type="ECO:0000256" key="5">
    <source>
        <dbReference type="ARBA" id="ARBA00022889"/>
    </source>
</evidence>
<dbReference type="STRING" id="244447.ENSCSEP00000005771"/>
<evidence type="ECO:0000256" key="2">
    <source>
        <dbReference type="ARBA" id="ARBA00022692"/>
    </source>
</evidence>
<dbReference type="PROSITE" id="PS50835">
    <property type="entry name" value="IG_LIKE"/>
    <property type="match status" value="4"/>
</dbReference>
<dbReference type="InterPro" id="IPR007110">
    <property type="entry name" value="Ig-like_dom"/>
</dbReference>
<sequence length="643" mass="70007">MSRSTLRLISLLLSLMLHGTDAKLEIIPGKVEVHVGEEILLMCKATPEGEITWRKDGNTIDDDETVKPIDGLSSSLNIKTATLQDAGTYICECEFDNGHNDIARSMVFVYEGPSFNGTKTYHEFQEGEIGLVPCLVTGKPQVNVLWLRNNEEIPSNPEGLRVRHLPNNTLYFAEVKRKDAGTYTCHAEINKSIGQKHLDVSVVVNFPPKVLPKEEVIKVRAGPETNVSLVCLVEGHPTPNITWTMPVAFDPSHHQFNSDRSQLTILSVSRADDGEYVCTANSNIAADNATIVLDVFEAPGVNLSLERQVASVGGQVSVSCNVSGYPLPELHWLNKFNGRTLDLTSGHIRVLDGVMTIEDIVPSDGGIYSCMAVSTSVNASRDFELLTQPGPPLYMAVIPGPTSVHFSLKILPVNGGTPLTNFVLQWRKIGTEKWMEKTVAVSEGAVITGLKPYTQYSVRLAALNSVGVGEFSDIKSVRTLGIREPDSPVLLPKSMKVEKNSVTIPLKQENDGGSPVLYYIVQFKQDKEGAELKEQRLPSTADSVALQDLAFGSDYKLQVVSVNANGSSMPVIMDFSIAEKPQSSTMTKGGVAGVVMVIFLVVFLVVDATCCYRNRCGLLMTIAVKLFGKKIPGLKMAEESNNG</sequence>
<dbReference type="CTD" id="566122"/>
<dbReference type="Pfam" id="PF00041">
    <property type="entry name" value="fn3"/>
    <property type="match status" value="2"/>
</dbReference>
<keyword evidence="9" id="KW-0325">Glycoprotein</keyword>
<feature type="transmembrane region" description="Helical" evidence="11">
    <location>
        <begin position="590"/>
        <end position="612"/>
    </location>
</feature>
<dbReference type="GeneTree" id="ENSGT00940000166537"/>
<evidence type="ECO:0000256" key="1">
    <source>
        <dbReference type="ARBA" id="ARBA00004167"/>
    </source>
</evidence>
<dbReference type="GO" id="GO:0007155">
    <property type="term" value="P:cell adhesion"/>
    <property type="evidence" value="ECO:0007669"/>
    <property type="project" value="UniProtKB-KW"/>
</dbReference>
<keyword evidence="3 12" id="KW-0732">Signal</keyword>
<dbReference type="InterPro" id="IPR036116">
    <property type="entry name" value="FN3_sf"/>
</dbReference>
<dbReference type="InterPro" id="IPR009138">
    <property type="entry name" value="Neural_cell_adh"/>
</dbReference>
<protein>
    <submittedName>
        <fullName evidence="15">Neural cell adhesion molecule 3</fullName>
    </submittedName>
</protein>
<dbReference type="PROSITE" id="PS50853">
    <property type="entry name" value="FN3"/>
    <property type="match status" value="2"/>
</dbReference>
<dbReference type="AlphaFoldDB" id="A0A3P8UYB9"/>
<dbReference type="PANTHER" id="PTHR12231:SF253">
    <property type="entry name" value="DPR-INTERACTING PROTEIN ETA, ISOFORM B-RELATED"/>
    <property type="match status" value="1"/>
</dbReference>
<feature type="signal peptide" evidence="12">
    <location>
        <begin position="1"/>
        <end position="22"/>
    </location>
</feature>
<dbReference type="RefSeq" id="XP_008321467.1">
    <property type="nucleotide sequence ID" value="XM_008323245.3"/>
</dbReference>
<keyword evidence="16" id="KW-1185">Reference proteome</keyword>
<feature type="domain" description="Ig-like" evidence="13">
    <location>
        <begin position="113"/>
        <end position="201"/>
    </location>
</feature>
<dbReference type="PANTHER" id="PTHR12231">
    <property type="entry name" value="CTX-RELATED TYPE I TRANSMEMBRANE PROTEIN"/>
    <property type="match status" value="1"/>
</dbReference>
<dbReference type="KEGG" id="csem:103388311"/>
<reference evidence="15" key="3">
    <citation type="submission" date="2025-09" db="UniProtKB">
        <authorList>
            <consortium name="Ensembl"/>
        </authorList>
    </citation>
    <scope>IDENTIFICATION</scope>
</reference>
<evidence type="ECO:0000256" key="8">
    <source>
        <dbReference type="ARBA" id="ARBA00023157"/>
    </source>
</evidence>
<dbReference type="OMA" id="SATFMLH"/>
<dbReference type="InterPro" id="IPR051170">
    <property type="entry name" value="Neural/epithelial_adhesion"/>
</dbReference>
<keyword evidence="10" id="KW-0393">Immunoglobulin domain</keyword>
<evidence type="ECO:0000256" key="3">
    <source>
        <dbReference type="ARBA" id="ARBA00022729"/>
    </source>
</evidence>
<feature type="domain" description="Ig-like" evidence="13">
    <location>
        <begin position="299"/>
        <end position="380"/>
    </location>
</feature>
<keyword evidence="2 11" id="KW-0812">Transmembrane</keyword>
<dbReference type="OrthoDB" id="504170at2759"/>
<dbReference type="FunFam" id="2.60.40.10:FF:000173">
    <property type="entry name" value="Neural cell adhesion molecule 1"/>
    <property type="match status" value="1"/>
</dbReference>